<comment type="caution">
    <text evidence="12">The sequence shown here is derived from an EMBL/GenBank/DDBJ whole genome shotgun (WGS) entry which is preliminary data.</text>
</comment>
<dbReference type="InterPro" id="IPR038418">
    <property type="entry name" value="6-PTP_synth/QueD_sf"/>
</dbReference>
<evidence type="ECO:0000256" key="11">
    <source>
        <dbReference type="PIRSR" id="PIRSR006113-2"/>
    </source>
</evidence>
<evidence type="ECO:0000256" key="7">
    <source>
        <dbReference type="ARBA" id="ARBA00023239"/>
    </source>
</evidence>
<dbReference type="PIRSF" id="PIRSF006113">
    <property type="entry name" value="PTP_synth"/>
    <property type="match status" value="1"/>
</dbReference>
<evidence type="ECO:0000256" key="6">
    <source>
        <dbReference type="ARBA" id="ARBA00022833"/>
    </source>
</evidence>
<evidence type="ECO:0000256" key="10">
    <source>
        <dbReference type="PIRSR" id="PIRSR006113-1"/>
    </source>
</evidence>
<organism evidence="12 13">
    <name type="scientific">Hansschlegelia beijingensis</name>
    <dbReference type="NCBI Taxonomy" id="1133344"/>
    <lineage>
        <taxon>Bacteria</taxon>
        <taxon>Pseudomonadati</taxon>
        <taxon>Pseudomonadota</taxon>
        <taxon>Alphaproteobacteria</taxon>
        <taxon>Hyphomicrobiales</taxon>
        <taxon>Methylopilaceae</taxon>
        <taxon>Hansschlegelia</taxon>
    </lineage>
</organism>
<feature type="active site" description="Charge relay system" evidence="10">
    <location>
        <position position="107"/>
    </location>
</feature>
<gene>
    <name evidence="12" type="ORF">GGR24_003182</name>
</gene>
<reference evidence="12 13" key="1">
    <citation type="submission" date="2020-08" db="EMBL/GenBank/DDBJ databases">
        <title>Genomic Encyclopedia of Type Strains, Phase IV (KMG-IV): sequencing the most valuable type-strain genomes for metagenomic binning, comparative biology and taxonomic classification.</title>
        <authorList>
            <person name="Goeker M."/>
        </authorList>
    </citation>
    <scope>NUCLEOTIDE SEQUENCE [LARGE SCALE GENOMIC DNA]</scope>
    <source>
        <strain evidence="12 13">DSM 25481</strain>
    </source>
</reference>
<evidence type="ECO:0000256" key="2">
    <source>
        <dbReference type="ARBA" id="ARBA00005061"/>
    </source>
</evidence>
<dbReference type="PANTHER" id="PTHR12589">
    <property type="entry name" value="PYRUVOYL TETRAHYDROBIOPTERIN SYNTHASE"/>
    <property type="match status" value="1"/>
</dbReference>
<keyword evidence="9" id="KW-0671">Queuosine biosynthesis</keyword>
<evidence type="ECO:0000313" key="13">
    <source>
        <dbReference type="Proteomes" id="UP000528964"/>
    </source>
</evidence>
<feature type="binding site" evidence="11">
    <location>
        <position position="28"/>
    </location>
    <ligand>
        <name>Zn(2+)</name>
        <dbReference type="ChEBI" id="CHEBI:29105"/>
    </ligand>
</feature>
<feature type="binding site" evidence="11">
    <location>
        <position position="13"/>
    </location>
    <ligand>
        <name>Zn(2+)</name>
        <dbReference type="ChEBI" id="CHEBI:29105"/>
    </ligand>
</feature>
<evidence type="ECO:0000256" key="8">
    <source>
        <dbReference type="ARBA" id="ARBA00048807"/>
    </source>
</evidence>
<evidence type="ECO:0000256" key="3">
    <source>
        <dbReference type="ARBA" id="ARBA00008900"/>
    </source>
</evidence>
<evidence type="ECO:0000256" key="5">
    <source>
        <dbReference type="ARBA" id="ARBA00022723"/>
    </source>
</evidence>
<name>A0A7W6D4K6_9HYPH</name>
<evidence type="ECO:0000313" key="12">
    <source>
        <dbReference type="EMBL" id="MBB3974501.1"/>
    </source>
</evidence>
<comment type="pathway">
    <text evidence="2 9">Purine metabolism; 7-cyano-7-deazaguanine biosynthesis.</text>
</comment>
<dbReference type="GO" id="GO:0008616">
    <property type="term" value="P:tRNA queuosine(34) biosynthetic process"/>
    <property type="evidence" value="ECO:0007669"/>
    <property type="project" value="UniProtKB-KW"/>
</dbReference>
<dbReference type="GO" id="GO:0070497">
    <property type="term" value="F:6-carboxytetrahydropterin synthase activity"/>
    <property type="evidence" value="ECO:0007669"/>
    <property type="project" value="UniProtKB-EC"/>
</dbReference>
<keyword evidence="5 9" id="KW-0479">Metal-binding</keyword>
<feature type="active site" description="Proton acceptor" evidence="10">
    <location>
        <position position="24"/>
    </location>
</feature>
<feature type="binding site" evidence="11">
    <location>
        <position position="30"/>
    </location>
    <ligand>
        <name>Zn(2+)</name>
        <dbReference type="ChEBI" id="CHEBI:29105"/>
    </ligand>
</feature>
<dbReference type="GO" id="GO:0046872">
    <property type="term" value="F:metal ion binding"/>
    <property type="evidence" value="ECO:0007669"/>
    <property type="project" value="UniProtKB-KW"/>
</dbReference>
<comment type="function">
    <text evidence="1">Catalyzes the conversion of 7,8-dihydroneopterin triphosphate (H2NTP) to 6-carboxy-5,6,7,8-tetrahydropterin (CPH4) and acetaldehyde.</text>
</comment>
<dbReference type="NCBIfam" id="TIGR03367">
    <property type="entry name" value="queuosine_QueD"/>
    <property type="match status" value="1"/>
</dbReference>
<dbReference type="Proteomes" id="UP000528964">
    <property type="component" value="Unassembled WGS sequence"/>
</dbReference>
<dbReference type="Gene3D" id="3.30.479.10">
    <property type="entry name" value="6-pyruvoyl tetrahydropterin synthase/QueD"/>
    <property type="match status" value="1"/>
</dbReference>
<sequence>MKITQAFTFEAAHRLPNVPATHRCHRMHGHSYRVELTLEGEVDPATGFVVDFFDVEAAFGPLREQLDHHTLNEVPGLANPTAEHIAMWIWERSKPALPQLSAVKVFETPYCWAEFSGA</sequence>
<dbReference type="AlphaFoldDB" id="A0A7W6D4K6"/>
<dbReference type="UniPathway" id="UPA00391"/>
<dbReference type="EMBL" id="JACIDR010000006">
    <property type="protein sequence ID" value="MBB3974501.1"/>
    <property type="molecule type" value="Genomic_DNA"/>
</dbReference>
<dbReference type="Pfam" id="PF01242">
    <property type="entry name" value="PTPS"/>
    <property type="match status" value="1"/>
</dbReference>
<dbReference type="InterPro" id="IPR007115">
    <property type="entry name" value="6-PTP_synth/QueD"/>
</dbReference>
<dbReference type="SUPFAM" id="SSF55620">
    <property type="entry name" value="Tetrahydrobiopterin biosynthesis enzymes-like"/>
    <property type="match status" value="1"/>
</dbReference>
<dbReference type="PANTHER" id="PTHR12589:SF7">
    <property type="entry name" value="6-PYRUVOYL TETRAHYDROBIOPTERIN SYNTHASE"/>
    <property type="match status" value="1"/>
</dbReference>
<feature type="active site" description="Charge relay system" evidence="10">
    <location>
        <position position="68"/>
    </location>
</feature>
<proteinExistence type="inferred from homology"/>
<dbReference type="EC" id="4.-.-.-" evidence="9"/>
<dbReference type="RefSeq" id="WP_183396344.1">
    <property type="nucleotide sequence ID" value="NZ_JACIDR010000006.1"/>
</dbReference>
<keyword evidence="6 9" id="KW-0862">Zinc</keyword>
<keyword evidence="13" id="KW-1185">Reference proteome</keyword>
<evidence type="ECO:0000256" key="9">
    <source>
        <dbReference type="PIRNR" id="PIRNR006113"/>
    </source>
</evidence>
<evidence type="ECO:0000256" key="1">
    <source>
        <dbReference type="ARBA" id="ARBA00002285"/>
    </source>
</evidence>
<accession>A0A7W6D4K6</accession>
<comment type="similarity">
    <text evidence="3 9">Belongs to the PTPS family. QueD subfamily.</text>
</comment>
<comment type="cofactor">
    <cofactor evidence="9 11">
        <name>Zn(2+)</name>
        <dbReference type="ChEBI" id="CHEBI:29105"/>
    </cofactor>
    <text evidence="9 11">Binds 1 zinc ion per subunit.</text>
</comment>
<protein>
    <recommendedName>
        <fullName evidence="4 9">6-carboxy-5,6,7,8-tetrahydropterin synthase</fullName>
        <ecNumber evidence="9">4.-.-.-</ecNumber>
    </recommendedName>
</protein>
<comment type="catalytic activity">
    <reaction evidence="8 9">
        <text>7,8-dihydroneopterin 3'-triphosphate + H2O = 6-carboxy-5,6,7,8-tetrahydropterin + triphosphate + acetaldehyde + 2 H(+)</text>
        <dbReference type="Rhea" id="RHEA:27966"/>
        <dbReference type="ChEBI" id="CHEBI:15343"/>
        <dbReference type="ChEBI" id="CHEBI:15377"/>
        <dbReference type="ChEBI" id="CHEBI:15378"/>
        <dbReference type="ChEBI" id="CHEBI:18036"/>
        <dbReference type="ChEBI" id="CHEBI:58462"/>
        <dbReference type="ChEBI" id="CHEBI:61032"/>
        <dbReference type="EC" id="4.1.2.50"/>
    </reaction>
</comment>
<keyword evidence="7 9" id="KW-0456">Lyase</keyword>
<evidence type="ECO:0000256" key="4">
    <source>
        <dbReference type="ARBA" id="ARBA00018141"/>
    </source>
</evidence>